<evidence type="ECO:0000256" key="2">
    <source>
        <dbReference type="ARBA" id="ARBA00022723"/>
    </source>
</evidence>
<evidence type="ECO:0000259" key="5">
    <source>
        <dbReference type="PROSITE" id="PS50991"/>
    </source>
</evidence>
<dbReference type="AlphaFoldDB" id="A0A840I9Q7"/>
<dbReference type="InterPro" id="IPR043594">
    <property type="entry name" value="HMGL"/>
</dbReference>
<dbReference type="NCBIfam" id="NF004283">
    <property type="entry name" value="PRK05692.1"/>
    <property type="match status" value="1"/>
</dbReference>
<dbReference type="CDD" id="cd07938">
    <property type="entry name" value="DRE_TIM_HMGL"/>
    <property type="match status" value="1"/>
</dbReference>
<gene>
    <name evidence="6" type="ORF">BDZ31_000391</name>
</gene>
<evidence type="ECO:0000256" key="3">
    <source>
        <dbReference type="ARBA" id="ARBA00023239"/>
    </source>
</evidence>
<dbReference type="Gene3D" id="3.20.20.70">
    <property type="entry name" value="Aldolase class I"/>
    <property type="match status" value="1"/>
</dbReference>
<protein>
    <submittedName>
        <fullName evidence="6">Hydroxymethylglutaryl-CoA lyase</fullName>
        <ecNumber evidence="6">4.1.3.4</ecNumber>
    </submittedName>
</protein>
<dbReference type="PROSITE" id="PS50991">
    <property type="entry name" value="PYR_CT"/>
    <property type="match status" value="1"/>
</dbReference>
<keyword evidence="2" id="KW-0479">Metal-binding</keyword>
<dbReference type="PANTHER" id="PTHR42738:SF7">
    <property type="entry name" value="HYDROXYMETHYLGLUTARYL-COA LYASE"/>
    <property type="match status" value="1"/>
</dbReference>
<dbReference type="EMBL" id="JACHNU010000001">
    <property type="protein sequence ID" value="MBB4660818.1"/>
    <property type="molecule type" value="Genomic_DNA"/>
</dbReference>
<dbReference type="FunFam" id="3.20.20.70:FF:000071">
    <property type="entry name" value="Hydroxymethylglutaryl-CoA lyase"/>
    <property type="match status" value="1"/>
</dbReference>
<dbReference type="RefSeq" id="WP_183338449.1">
    <property type="nucleotide sequence ID" value="NZ_JACHNU010000001.1"/>
</dbReference>
<dbReference type="Proteomes" id="UP000585272">
    <property type="component" value="Unassembled WGS sequence"/>
</dbReference>
<dbReference type="GO" id="GO:0006552">
    <property type="term" value="P:L-leucine catabolic process"/>
    <property type="evidence" value="ECO:0007669"/>
    <property type="project" value="TreeGrafter"/>
</dbReference>
<evidence type="ECO:0000256" key="4">
    <source>
        <dbReference type="SAM" id="MobiDB-lite"/>
    </source>
</evidence>
<accession>A0A840I9Q7</accession>
<dbReference type="Pfam" id="PF00682">
    <property type="entry name" value="HMGL-like"/>
    <property type="match status" value="1"/>
</dbReference>
<dbReference type="EC" id="4.1.3.4" evidence="6"/>
<dbReference type="InterPro" id="IPR013785">
    <property type="entry name" value="Aldolase_TIM"/>
</dbReference>
<dbReference type="InterPro" id="IPR000891">
    <property type="entry name" value="PYR_CT"/>
</dbReference>
<comment type="caution">
    <text evidence="6">The sequence shown here is derived from an EMBL/GenBank/DDBJ whole genome shotgun (WGS) entry which is preliminary data.</text>
</comment>
<dbReference type="SUPFAM" id="SSF51569">
    <property type="entry name" value="Aldolase"/>
    <property type="match status" value="1"/>
</dbReference>
<organism evidence="6 7">
    <name type="scientific">Conexibacter arvalis</name>
    <dbReference type="NCBI Taxonomy" id="912552"/>
    <lineage>
        <taxon>Bacteria</taxon>
        <taxon>Bacillati</taxon>
        <taxon>Actinomycetota</taxon>
        <taxon>Thermoleophilia</taxon>
        <taxon>Solirubrobacterales</taxon>
        <taxon>Conexibacteraceae</taxon>
        <taxon>Conexibacter</taxon>
    </lineage>
</organism>
<comment type="similarity">
    <text evidence="1">Belongs to the HMG-CoA lyase family.</text>
</comment>
<feature type="compositionally biased region" description="Basic and acidic residues" evidence="4">
    <location>
        <begin position="7"/>
        <end position="18"/>
    </location>
</feature>
<dbReference type="GO" id="GO:0046951">
    <property type="term" value="P:ketone body biosynthetic process"/>
    <property type="evidence" value="ECO:0007669"/>
    <property type="project" value="TreeGrafter"/>
</dbReference>
<evidence type="ECO:0000256" key="1">
    <source>
        <dbReference type="ARBA" id="ARBA00009405"/>
    </source>
</evidence>
<dbReference type="GO" id="GO:0004419">
    <property type="term" value="F:hydroxymethylglutaryl-CoA lyase activity"/>
    <property type="evidence" value="ECO:0007669"/>
    <property type="project" value="UniProtKB-EC"/>
</dbReference>
<proteinExistence type="inferred from homology"/>
<reference evidence="6 7" key="1">
    <citation type="submission" date="2020-08" db="EMBL/GenBank/DDBJ databases">
        <title>Genomic Encyclopedia of Archaeal and Bacterial Type Strains, Phase II (KMG-II): from individual species to whole genera.</title>
        <authorList>
            <person name="Goeker M."/>
        </authorList>
    </citation>
    <scope>NUCLEOTIDE SEQUENCE [LARGE SCALE GENOMIC DNA]</scope>
    <source>
        <strain evidence="6 7">DSM 23288</strain>
    </source>
</reference>
<evidence type="ECO:0000313" key="6">
    <source>
        <dbReference type="EMBL" id="MBB4660818.1"/>
    </source>
</evidence>
<evidence type="ECO:0000313" key="7">
    <source>
        <dbReference type="Proteomes" id="UP000585272"/>
    </source>
</evidence>
<sequence>MTGTDGLPDRVHLREVGPRDGFQNEPEVIATADKVALIDRLARTGLTRLEVTSFVRADVIPQLADAVEVLGAIDVPDHVSVSVLVPNERGLDAALAVRDRFDEVNVFLSASETHNRRNVNRSVAESLDGIARVLDRARAAGLRCQGTISTAFGCPYEGRVAVERVLEIAAALHAAGCEEVGFGDTTGMANPVQVQAFFERAVGELGEQVELTAHFHNTRGQGLANVLGALRAGCRSFESSFGELGGCPVPAGATGNIASEDLVSMLHEMGVETGVDLDALLDASRAVQAVLGRPLGSHLLTAGPIAWAGGDGAACAAPSAPGETAAAQEPSRG</sequence>
<feature type="region of interest" description="Disordered" evidence="4">
    <location>
        <begin position="1"/>
        <end position="24"/>
    </location>
</feature>
<dbReference type="GO" id="GO:0046872">
    <property type="term" value="F:metal ion binding"/>
    <property type="evidence" value="ECO:0007669"/>
    <property type="project" value="UniProtKB-KW"/>
</dbReference>
<name>A0A840I9Q7_9ACTN</name>
<feature type="domain" description="Pyruvate carboxyltransferase" evidence="5">
    <location>
        <begin position="11"/>
        <end position="281"/>
    </location>
</feature>
<keyword evidence="3 6" id="KW-0456">Lyase</keyword>
<keyword evidence="7" id="KW-1185">Reference proteome</keyword>
<dbReference type="PANTHER" id="PTHR42738">
    <property type="entry name" value="HYDROXYMETHYLGLUTARYL-COA LYASE"/>
    <property type="match status" value="1"/>
</dbReference>